<dbReference type="GO" id="GO:0005840">
    <property type="term" value="C:ribosome"/>
    <property type="evidence" value="ECO:0007669"/>
    <property type="project" value="InterPro"/>
</dbReference>
<dbReference type="GO" id="GO:0003735">
    <property type="term" value="F:structural constituent of ribosome"/>
    <property type="evidence" value="ECO:0007669"/>
    <property type="project" value="InterPro"/>
</dbReference>
<organism evidence="1 2">
    <name type="scientific">Olea europaea subsp. europaea</name>
    <dbReference type="NCBI Taxonomy" id="158383"/>
    <lineage>
        <taxon>Eukaryota</taxon>
        <taxon>Viridiplantae</taxon>
        <taxon>Streptophyta</taxon>
        <taxon>Embryophyta</taxon>
        <taxon>Tracheophyta</taxon>
        <taxon>Spermatophyta</taxon>
        <taxon>Magnoliopsida</taxon>
        <taxon>eudicotyledons</taxon>
        <taxon>Gunneridae</taxon>
        <taxon>Pentapetalae</taxon>
        <taxon>asterids</taxon>
        <taxon>lamiids</taxon>
        <taxon>Lamiales</taxon>
        <taxon>Oleaceae</taxon>
        <taxon>Oleeae</taxon>
        <taxon>Olea</taxon>
    </lineage>
</organism>
<dbReference type="PANTHER" id="PTHR20981">
    <property type="entry name" value="60S RIBOSOMAL PROTEIN L21"/>
    <property type="match status" value="1"/>
</dbReference>
<proteinExistence type="predicted"/>
<dbReference type="InterPro" id="IPR001147">
    <property type="entry name" value="Ribosomal_eL21"/>
</dbReference>
<accession>A0A8S0UIR4</accession>
<feature type="non-terminal residue" evidence="1">
    <location>
        <position position="1"/>
    </location>
</feature>
<keyword evidence="2" id="KW-1185">Reference proteome</keyword>
<name>A0A8S0UIR4_OLEEU</name>
<dbReference type="Proteomes" id="UP000594638">
    <property type="component" value="Unassembled WGS sequence"/>
</dbReference>
<comment type="caution">
    <text evidence="1">The sequence shown here is derived from an EMBL/GenBank/DDBJ whole genome shotgun (WGS) entry which is preliminary data.</text>
</comment>
<reference evidence="1 2" key="1">
    <citation type="submission" date="2019-12" db="EMBL/GenBank/DDBJ databases">
        <authorList>
            <person name="Alioto T."/>
            <person name="Alioto T."/>
            <person name="Gomez Garrido J."/>
        </authorList>
    </citation>
    <scope>NUCLEOTIDE SEQUENCE [LARGE SCALE GENOMIC DNA]</scope>
</reference>
<dbReference type="GO" id="GO:0006412">
    <property type="term" value="P:translation"/>
    <property type="evidence" value="ECO:0007669"/>
    <property type="project" value="InterPro"/>
</dbReference>
<dbReference type="Gene3D" id="6.10.250.3260">
    <property type="match status" value="1"/>
</dbReference>
<gene>
    <name evidence="1" type="ORF">OLEA9_A121398</name>
</gene>
<protein>
    <submittedName>
        <fullName evidence="1">60S ribosomal L21-1-like</fullName>
    </submittedName>
</protein>
<sequence length="62" mass="6768">MMKSTNKIKVEAKSTGVVISTKKQPKGSKPGFMPESATVETITPIPYDVVNDLKGVMKLLQF</sequence>
<dbReference type="Gramene" id="OE9A121398T1">
    <property type="protein sequence ID" value="OE9A121398C1"/>
    <property type="gene ID" value="OE9A121398"/>
</dbReference>
<dbReference type="EMBL" id="CACTIH010007641">
    <property type="protein sequence ID" value="CAA3016725.1"/>
    <property type="molecule type" value="Genomic_DNA"/>
</dbReference>
<evidence type="ECO:0000313" key="2">
    <source>
        <dbReference type="Proteomes" id="UP000594638"/>
    </source>
</evidence>
<dbReference type="FunFam" id="6.10.250.3260:FF:000002">
    <property type="entry name" value="60S ribosomal protein L21"/>
    <property type="match status" value="1"/>
</dbReference>
<dbReference type="OrthoDB" id="1539250at2759"/>
<evidence type="ECO:0000313" key="1">
    <source>
        <dbReference type="EMBL" id="CAA3016725.1"/>
    </source>
</evidence>
<dbReference type="AlphaFoldDB" id="A0A8S0UIR4"/>